<protein>
    <submittedName>
        <fullName evidence="1">Uncharacterized protein</fullName>
    </submittedName>
</protein>
<dbReference type="Proteomes" id="UP000268829">
    <property type="component" value="Unassembled WGS sequence"/>
</dbReference>
<name>A0A3M8BBM1_9BACL</name>
<dbReference type="RefSeq" id="WP_122903190.1">
    <property type="nucleotide sequence ID" value="NZ_RHHS01000009.1"/>
</dbReference>
<dbReference type="OrthoDB" id="2380125at2"/>
<reference evidence="1 2" key="1">
    <citation type="submission" date="2018-10" db="EMBL/GenBank/DDBJ databases">
        <title>Phylogenomics of Brevibacillus.</title>
        <authorList>
            <person name="Dunlap C."/>
        </authorList>
    </citation>
    <scope>NUCLEOTIDE SEQUENCE [LARGE SCALE GENOMIC DNA]</scope>
    <source>
        <strain evidence="1 2">DSM 100115</strain>
    </source>
</reference>
<keyword evidence="2" id="KW-1185">Reference proteome</keyword>
<evidence type="ECO:0000313" key="1">
    <source>
        <dbReference type="EMBL" id="RNB60760.1"/>
    </source>
</evidence>
<sequence length="302" mass="34014">MRLLDSYLELGVVGMARAAQAGWFSGHYGAALLAGYYMDREHELPEHVKEGIERNCEAFRRLKPEWFAPLGQEEQADPALLQQVVDGLAQNVKQLRTSGHGLALGVLALKALRERPDLIRPSIVAGLVELLKKTTEDRPTRYWGIDNYFAVTTADVAEEVAPYDTTEEMARRTFAELHTVVPNRVIDGQRYFFAGEVVHSVTHAQALTDLERFGYGELVQAGIVNHRIQTYLNRQLPEFVLVDEVKEPAFAHIFSPAYWEKTYSDPHALKLPYAALDVLGRLPAGERPEAERNLCKLLTTME</sequence>
<comment type="caution">
    <text evidence="1">The sequence shown here is derived from an EMBL/GenBank/DDBJ whole genome shotgun (WGS) entry which is preliminary data.</text>
</comment>
<evidence type="ECO:0000313" key="2">
    <source>
        <dbReference type="Proteomes" id="UP000268829"/>
    </source>
</evidence>
<dbReference type="EMBL" id="RHHS01000009">
    <property type="protein sequence ID" value="RNB60760.1"/>
    <property type="molecule type" value="Genomic_DNA"/>
</dbReference>
<proteinExistence type="predicted"/>
<accession>A0A3M8BBM1</accession>
<dbReference type="AlphaFoldDB" id="A0A3M8BBM1"/>
<gene>
    <name evidence="1" type="ORF">EDM57_02480</name>
</gene>
<organism evidence="1 2">
    <name type="scientific">Brevibacillus gelatini</name>
    <dbReference type="NCBI Taxonomy" id="1655277"/>
    <lineage>
        <taxon>Bacteria</taxon>
        <taxon>Bacillati</taxon>
        <taxon>Bacillota</taxon>
        <taxon>Bacilli</taxon>
        <taxon>Bacillales</taxon>
        <taxon>Paenibacillaceae</taxon>
        <taxon>Brevibacillus</taxon>
    </lineage>
</organism>